<keyword evidence="2" id="KW-1185">Reference proteome</keyword>
<dbReference type="Pfam" id="PF19267">
    <property type="entry name" value="CIS_spike_tip"/>
    <property type="match status" value="1"/>
</dbReference>
<organism evidence="1 2">
    <name type="scientific">Streptomyces morookaense</name>
    <name type="common">Streptoverticillium morookaense</name>
    <dbReference type="NCBI Taxonomy" id="1970"/>
    <lineage>
        <taxon>Bacteria</taxon>
        <taxon>Bacillati</taxon>
        <taxon>Actinomycetota</taxon>
        <taxon>Actinomycetes</taxon>
        <taxon>Kitasatosporales</taxon>
        <taxon>Streptomycetaceae</taxon>
        <taxon>Streptomyces</taxon>
    </lineage>
</organism>
<gene>
    <name evidence="1" type="ORF">HG542_01900</name>
</gene>
<evidence type="ECO:0000313" key="2">
    <source>
        <dbReference type="Proteomes" id="UP000587462"/>
    </source>
</evidence>
<accession>A0A7Y7AZY8</accession>
<dbReference type="EMBL" id="JABBXF010000004">
    <property type="protein sequence ID" value="NVK76407.1"/>
    <property type="molecule type" value="Genomic_DNA"/>
</dbReference>
<dbReference type="InterPro" id="IPR045362">
    <property type="entry name" value="CIS_spike_tip"/>
</dbReference>
<protein>
    <submittedName>
        <fullName evidence="1">Uncharacterized protein</fullName>
    </submittedName>
</protein>
<dbReference type="AlphaFoldDB" id="A0A7Y7AZY8"/>
<sequence>MQKVIVRQSDTITLMPALTPPATLVPPPPIPIPRGTAGFQVEGLPACVPDDIETMEIPPVPYSTPAFPTSGTLRARFRVPAANRAKYARTGHATVEVVVDGGPLEVHFTVLTPASNPAGSPDPVTEYQGSATLTCPRTRPVTAG</sequence>
<proteinExistence type="predicted"/>
<dbReference type="RefSeq" id="WP_171078211.1">
    <property type="nucleotide sequence ID" value="NZ_BNBU01000001.1"/>
</dbReference>
<comment type="caution">
    <text evidence="1">The sequence shown here is derived from an EMBL/GenBank/DDBJ whole genome shotgun (WGS) entry which is preliminary data.</text>
</comment>
<dbReference type="Proteomes" id="UP000587462">
    <property type="component" value="Unassembled WGS sequence"/>
</dbReference>
<evidence type="ECO:0000313" key="1">
    <source>
        <dbReference type="EMBL" id="NVK76407.1"/>
    </source>
</evidence>
<reference evidence="1 2" key="1">
    <citation type="submission" date="2020-04" db="EMBL/GenBank/DDBJ databases">
        <title>Draft Genome Sequence of Streptomyces morookaense DSM 40503, an 8-azaguanine-producing strain.</title>
        <authorList>
            <person name="Qi J."/>
            <person name="Gao J.-M."/>
        </authorList>
    </citation>
    <scope>NUCLEOTIDE SEQUENCE [LARGE SCALE GENOMIC DNA]</scope>
    <source>
        <strain evidence="1 2">DSM 40503</strain>
    </source>
</reference>
<name>A0A7Y7AZY8_STRMO</name>